<name>A0ABY7EI96_MYAAR</name>
<organism evidence="1 2">
    <name type="scientific">Mya arenaria</name>
    <name type="common">Soft-shell clam</name>
    <dbReference type="NCBI Taxonomy" id="6604"/>
    <lineage>
        <taxon>Eukaryota</taxon>
        <taxon>Metazoa</taxon>
        <taxon>Spiralia</taxon>
        <taxon>Lophotrochozoa</taxon>
        <taxon>Mollusca</taxon>
        <taxon>Bivalvia</taxon>
        <taxon>Autobranchia</taxon>
        <taxon>Heteroconchia</taxon>
        <taxon>Euheterodonta</taxon>
        <taxon>Imparidentia</taxon>
        <taxon>Neoheterodontei</taxon>
        <taxon>Myida</taxon>
        <taxon>Myoidea</taxon>
        <taxon>Myidae</taxon>
        <taxon>Mya</taxon>
    </lineage>
</organism>
<reference evidence="1" key="1">
    <citation type="submission" date="2022-11" db="EMBL/GenBank/DDBJ databases">
        <title>Centuries of genome instability and evolution in soft-shell clam transmissible cancer (bioRxiv).</title>
        <authorList>
            <person name="Hart S.F.M."/>
            <person name="Yonemitsu M.A."/>
            <person name="Giersch R.M."/>
            <person name="Beal B.F."/>
            <person name="Arriagada G."/>
            <person name="Davis B.W."/>
            <person name="Ostrander E.A."/>
            <person name="Goff S.P."/>
            <person name="Metzger M.J."/>
        </authorList>
    </citation>
    <scope>NUCLEOTIDE SEQUENCE</scope>
    <source>
        <strain evidence="1">MELC-2E11</strain>
        <tissue evidence="1">Siphon/mantle</tissue>
    </source>
</reference>
<accession>A0ABY7EI96</accession>
<sequence length="157" mass="18175">MKLSLKPHLKKGYQIVYSQDSHTDGLKQYLTSLNGGRMECIERFYTYPQESPYNRAEFKVIRDSGDGMLIFWSSCPSQYVSVLRCQSTYNARCAVLNADIGLLVPTIPDDLPLPRVLNDLRETQYLTGSLCRPAVVFLFRYTRQVTDSLLWFRCWKS</sequence>
<protein>
    <submittedName>
        <fullName evidence="1">Uncharacterized protein</fullName>
    </submittedName>
</protein>
<dbReference type="Proteomes" id="UP001164746">
    <property type="component" value="Chromosome 6"/>
</dbReference>
<dbReference type="EMBL" id="CP111017">
    <property type="protein sequence ID" value="WAR08864.1"/>
    <property type="molecule type" value="Genomic_DNA"/>
</dbReference>
<proteinExistence type="predicted"/>
<gene>
    <name evidence="1" type="ORF">MAR_018822</name>
</gene>
<keyword evidence="2" id="KW-1185">Reference proteome</keyword>
<evidence type="ECO:0000313" key="2">
    <source>
        <dbReference type="Proteomes" id="UP001164746"/>
    </source>
</evidence>
<evidence type="ECO:0000313" key="1">
    <source>
        <dbReference type="EMBL" id="WAR08864.1"/>
    </source>
</evidence>